<dbReference type="EMBL" id="CATQJL010000223">
    <property type="protein sequence ID" value="CAJ0599869.1"/>
    <property type="molecule type" value="Genomic_DNA"/>
</dbReference>
<proteinExistence type="predicted"/>
<gene>
    <name evidence="1" type="ORF">CYNAS_LOCUS11852</name>
</gene>
<evidence type="ECO:0000313" key="2">
    <source>
        <dbReference type="Proteomes" id="UP001176961"/>
    </source>
</evidence>
<reference evidence="1" key="1">
    <citation type="submission" date="2023-07" db="EMBL/GenBank/DDBJ databases">
        <authorList>
            <consortium name="CYATHOMIX"/>
        </authorList>
    </citation>
    <scope>NUCLEOTIDE SEQUENCE</scope>
    <source>
        <strain evidence="1">N/A</strain>
    </source>
</reference>
<keyword evidence="2" id="KW-1185">Reference proteome</keyword>
<organism evidence="1 2">
    <name type="scientific">Cylicocyclus nassatus</name>
    <name type="common">Nematode worm</name>
    <dbReference type="NCBI Taxonomy" id="53992"/>
    <lineage>
        <taxon>Eukaryota</taxon>
        <taxon>Metazoa</taxon>
        <taxon>Ecdysozoa</taxon>
        <taxon>Nematoda</taxon>
        <taxon>Chromadorea</taxon>
        <taxon>Rhabditida</taxon>
        <taxon>Rhabditina</taxon>
        <taxon>Rhabditomorpha</taxon>
        <taxon>Strongyloidea</taxon>
        <taxon>Strongylidae</taxon>
        <taxon>Cylicocyclus</taxon>
    </lineage>
</organism>
<protein>
    <submittedName>
        <fullName evidence="1">Uncharacterized protein</fullName>
    </submittedName>
</protein>
<name>A0AA36M5M1_CYLNA</name>
<dbReference type="Proteomes" id="UP001176961">
    <property type="component" value="Unassembled WGS sequence"/>
</dbReference>
<comment type="caution">
    <text evidence="1">The sequence shown here is derived from an EMBL/GenBank/DDBJ whole genome shotgun (WGS) entry which is preliminary data.</text>
</comment>
<evidence type="ECO:0000313" key="1">
    <source>
        <dbReference type="EMBL" id="CAJ0599869.1"/>
    </source>
</evidence>
<dbReference type="AlphaFoldDB" id="A0AA36M5M1"/>
<accession>A0AA36M5M1</accession>
<sequence>MVYGSVYPSPQEEAISAAERTGLQPFSLPYGNGEEISWIGSYSLAKGGTKAAQYKQPFYGEEEAARNLERVREVKRMFKLANLERRKHLADLEEEDLERMTTMRYQSTKV</sequence>